<gene>
    <name evidence="3" type="ORF">OU798_00410</name>
</gene>
<dbReference type="NCBIfam" id="NF002043">
    <property type="entry name" value="PRK00870.1"/>
    <property type="match status" value="1"/>
</dbReference>
<organism evidence="3 4">
    <name type="scientific">Draconibacterium aestuarii</name>
    <dbReference type="NCBI Taxonomy" id="2998507"/>
    <lineage>
        <taxon>Bacteria</taxon>
        <taxon>Pseudomonadati</taxon>
        <taxon>Bacteroidota</taxon>
        <taxon>Bacteroidia</taxon>
        <taxon>Marinilabiliales</taxon>
        <taxon>Prolixibacteraceae</taxon>
        <taxon>Draconibacterium</taxon>
    </lineage>
</organism>
<dbReference type="RefSeq" id="WP_343331122.1">
    <property type="nucleotide sequence ID" value="NZ_JAPOHD010000002.1"/>
</dbReference>
<dbReference type="AlphaFoldDB" id="A0A9X3J3Y3"/>
<dbReference type="PANTHER" id="PTHR42977">
    <property type="entry name" value="HYDROLASE-RELATED"/>
    <property type="match status" value="1"/>
</dbReference>
<name>A0A9X3J3Y3_9BACT</name>
<evidence type="ECO:0000259" key="2">
    <source>
        <dbReference type="Pfam" id="PF00561"/>
    </source>
</evidence>
<keyword evidence="1 3" id="KW-0378">Hydrolase</keyword>
<evidence type="ECO:0000313" key="3">
    <source>
        <dbReference type="EMBL" id="MCY1718783.1"/>
    </source>
</evidence>
<dbReference type="PANTHER" id="PTHR42977:SF3">
    <property type="entry name" value="AB HYDROLASE-1 DOMAIN-CONTAINING PROTEIN"/>
    <property type="match status" value="1"/>
</dbReference>
<dbReference type="PRINTS" id="PR00412">
    <property type="entry name" value="EPOXHYDRLASE"/>
</dbReference>
<dbReference type="EMBL" id="JAPOHD010000002">
    <property type="protein sequence ID" value="MCY1718783.1"/>
    <property type="molecule type" value="Genomic_DNA"/>
</dbReference>
<protein>
    <submittedName>
        <fullName evidence="3">Haloalkane dehalogenase</fullName>
        <ecNumber evidence="3">3.8.1.5</ecNumber>
    </submittedName>
</protein>
<comment type="caution">
    <text evidence="3">The sequence shown here is derived from an EMBL/GenBank/DDBJ whole genome shotgun (WGS) entry which is preliminary data.</text>
</comment>
<dbReference type="InterPro" id="IPR051340">
    <property type="entry name" value="Haloalkane_dehalogenase"/>
</dbReference>
<reference evidence="3" key="1">
    <citation type="submission" date="2022-11" db="EMBL/GenBank/DDBJ databases">
        <title>Marilongibacter aestuarii gen. nov., sp. nov., isolated from tidal flat sediment.</title>
        <authorList>
            <person name="Jiayan W."/>
        </authorList>
    </citation>
    <scope>NUCLEOTIDE SEQUENCE</scope>
    <source>
        <strain evidence="3">Z1-6</strain>
    </source>
</reference>
<dbReference type="Proteomes" id="UP001145087">
    <property type="component" value="Unassembled WGS sequence"/>
</dbReference>
<sequence>MTGQDRNTEIENSLPDYPFHANYIEIDHLKIHFIDEGDKTAPAILFLHGVPTWSFTFRRIFHVCLNAGCRVIAPDLPGFGRSDKPDDHSFYTITRLVEIVDQFVQQKMLQSSFLFAQDWGAILGMILAAKHPEFFSGIIACNGYLPDLKAKSPLSFVGWKLLCKYSPVLPVGRIVDIASEHKLSPAERKAYDLPFKNKKDKIAIHILPQLIPVKDNSAECELIRESWAKLKTYKKPFLTVFSSDDKITRGGEKLLQQRIPGAKNQEHKILKGRHFLQEDAPTELGLIVTEFVRNNR</sequence>
<dbReference type="InterPro" id="IPR029058">
    <property type="entry name" value="AB_hydrolase_fold"/>
</dbReference>
<dbReference type="Gene3D" id="3.40.50.1820">
    <property type="entry name" value="alpha/beta hydrolase"/>
    <property type="match status" value="1"/>
</dbReference>
<dbReference type="SUPFAM" id="SSF53474">
    <property type="entry name" value="alpha/beta-Hydrolases"/>
    <property type="match status" value="1"/>
</dbReference>
<feature type="domain" description="AB hydrolase-1" evidence="2">
    <location>
        <begin position="42"/>
        <end position="281"/>
    </location>
</feature>
<evidence type="ECO:0000256" key="1">
    <source>
        <dbReference type="ARBA" id="ARBA00022801"/>
    </source>
</evidence>
<keyword evidence="4" id="KW-1185">Reference proteome</keyword>
<dbReference type="EC" id="3.8.1.5" evidence="3"/>
<dbReference type="InterPro" id="IPR000639">
    <property type="entry name" value="Epox_hydrolase-like"/>
</dbReference>
<dbReference type="Pfam" id="PF00561">
    <property type="entry name" value="Abhydrolase_1"/>
    <property type="match status" value="1"/>
</dbReference>
<dbReference type="GO" id="GO:0004301">
    <property type="term" value="F:epoxide hydrolase activity"/>
    <property type="evidence" value="ECO:0007669"/>
    <property type="project" value="TreeGrafter"/>
</dbReference>
<dbReference type="GO" id="GO:0018786">
    <property type="term" value="F:haloalkane dehalogenase activity"/>
    <property type="evidence" value="ECO:0007669"/>
    <property type="project" value="UniProtKB-EC"/>
</dbReference>
<accession>A0A9X3J3Y3</accession>
<evidence type="ECO:0000313" key="4">
    <source>
        <dbReference type="Proteomes" id="UP001145087"/>
    </source>
</evidence>
<dbReference type="InterPro" id="IPR000073">
    <property type="entry name" value="AB_hydrolase_1"/>
</dbReference>
<proteinExistence type="predicted"/>